<dbReference type="PANTHER" id="PTHR12215">
    <property type="entry name" value="PHOSPHOPANTETHEINE TRANSFERASE"/>
    <property type="match status" value="1"/>
</dbReference>
<evidence type="ECO:0000256" key="2">
    <source>
        <dbReference type="ARBA" id="ARBA00022679"/>
    </source>
</evidence>
<feature type="domain" description="4'-phosphopantetheinyl transferase N-terminal" evidence="3">
    <location>
        <begin position="46"/>
        <end position="136"/>
    </location>
</feature>
<dbReference type="EMBL" id="JAFJYH010000102">
    <property type="protein sequence ID" value="KAG4419563.1"/>
    <property type="molecule type" value="Genomic_DNA"/>
</dbReference>
<keyword evidence="5" id="KW-1185">Reference proteome</keyword>
<accession>A0A8H7WAH1</accession>
<dbReference type="GO" id="GO:0008897">
    <property type="term" value="F:holo-[acyl-carrier-protein] synthase activity"/>
    <property type="evidence" value="ECO:0007669"/>
    <property type="project" value="UniProtKB-EC"/>
</dbReference>
<dbReference type="GO" id="GO:0005829">
    <property type="term" value="C:cytosol"/>
    <property type="evidence" value="ECO:0007669"/>
    <property type="project" value="TreeGrafter"/>
</dbReference>
<comment type="caution">
    <text evidence="4">The sequence shown here is derived from an EMBL/GenBank/DDBJ whole genome shotgun (WGS) entry which is preliminary data.</text>
</comment>
<evidence type="ECO:0000313" key="4">
    <source>
        <dbReference type="EMBL" id="KAG4419563.1"/>
    </source>
</evidence>
<proteinExistence type="predicted"/>
<dbReference type="InterPro" id="IPR055066">
    <property type="entry name" value="AASDHPPT_N"/>
</dbReference>
<evidence type="ECO:0000259" key="3">
    <source>
        <dbReference type="Pfam" id="PF22624"/>
    </source>
</evidence>
<organism evidence="4 5">
    <name type="scientific">Cadophora malorum</name>
    <dbReference type="NCBI Taxonomy" id="108018"/>
    <lineage>
        <taxon>Eukaryota</taxon>
        <taxon>Fungi</taxon>
        <taxon>Dikarya</taxon>
        <taxon>Ascomycota</taxon>
        <taxon>Pezizomycotina</taxon>
        <taxon>Leotiomycetes</taxon>
        <taxon>Helotiales</taxon>
        <taxon>Ploettnerulaceae</taxon>
        <taxon>Cadophora</taxon>
    </lineage>
</organism>
<dbReference type="SUPFAM" id="SSF56214">
    <property type="entry name" value="4'-phosphopantetheinyl transferase"/>
    <property type="match status" value="2"/>
</dbReference>
<dbReference type="Gene3D" id="3.90.470.20">
    <property type="entry name" value="4'-phosphopantetheinyl transferase domain"/>
    <property type="match status" value="2"/>
</dbReference>
<dbReference type="InterPro" id="IPR050559">
    <property type="entry name" value="P-Pant_transferase_sf"/>
</dbReference>
<dbReference type="PANTHER" id="PTHR12215:SF10">
    <property type="entry name" value="L-AMINOADIPATE-SEMIALDEHYDE DEHYDROGENASE-PHOSPHOPANTETHEINYL TRANSFERASE"/>
    <property type="match status" value="1"/>
</dbReference>
<dbReference type="Pfam" id="PF22624">
    <property type="entry name" value="AASDHPPT_N"/>
    <property type="match status" value="1"/>
</dbReference>
<keyword evidence="2" id="KW-0808">Transferase</keyword>
<dbReference type="EC" id="2.7.8.7" evidence="1"/>
<dbReference type="InterPro" id="IPR037143">
    <property type="entry name" value="4-PPantetheinyl_Trfase_dom_sf"/>
</dbReference>
<dbReference type="AlphaFoldDB" id="A0A8H7WAH1"/>
<dbReference type="GO" id="GO:0019878">
    <property type="term" value="P:lysine biosynthetic process via aminoadipic acid"/>
    <property type="evidence" value="ECO:0007669"/>
    <property type="project" value="TreeGrafter"/>
</dbReference>
<protein>
    <recommendedName>
        <fullName evidence="1">holo-[acyl-carrier-protein] synthase</fullName>
        <ecNumber evidence="1">2.7.8.7</ecNumber>
    </recommendedName>
</protein>
<dbReference type="Proteomes" id="UP000664132">
    <property type="component" value="Unassembled WGS sequence"/>
</dbReference>
<dbReference type="GO" id="GO:0000287">
    <property type="term" value="F:magnesium ion binding"/>
    <property type="evidence" value="ECO:0007669"/>
    <property type="project" value="InterPro"/>
</dbReference>
<gene>
    <name evidence="4" type="ORF">IFR04_007265</name>
</gene>
<evidence type="ECO:0000313" key="5">
    <source>
        <dbReference type="Proteomes" id="UP000664132"/>
    </source>
</evidence>
<dbReference type="OrthoDB" id="26719at2759"/>
<reference evidence="4" key="1">
    <citation type="submission" date="2021-02" db="EMBL/GenBank/DDBJ databases">
        <title>Genome sequence Cadophora malorum strain M34.</title>
        <authorList>
            <person name="Stefanovic E."/>
            <person name="Vu D."/>
            <person name="Scully C."/>
            <person name="Dijksterhuis J."/>
            <person name="Roader J."/>
            <person name="Houbraken J."/>
        </authorList>
    </citation>
    <scope>NUCLEOTIDE SEQUENCE</scope>
    <source>
        <strain evidence="4">M34</strain>
    </source>
</reference>
<evidence type="ECO:0000256" key="1">
    <source>
        <dbReference type="ARBA" id="ARBA00013172"/>
    </source>
</evidence>
<name>A0A8H7WAH1_9HELO</name>
<sequence length="360" mass="40296">MTSSELSSEPKIIQWFIDTRCLWPVPKQPTSQDEVAALKTVAAKELTLLSESEQKSVLRYHHVRDAKTKLASHLLKHFVITKYGGVPWNESHISRAEKGKPYFKSPSSSSTQSSEGATKRLDFNVSHQAGIVSLIAAIGYATPIDVGTDVVCVNERQKMDYAYIDREGFFKWVDMHADVFADSELSEMRLKPVPVDLRMRGAKLSGYGMDAISRCQWRGQVLNVKAVGRDGEDFEVRVESGGVVEGKLRRFYAFWCLREAYVKMTGEAFAAPWLKELEILEVDAPGVGDGEGDLREGEVKREFSVALKGRRIKDVKMELTALGEQYMISGAVRMPKGGENVEMGRWVELNLTDILRLAEG</sequence>